<dbReference type="InterPro" id="IPR002645">
    <property type="entry name" value="STAS_dom"/>
</dbReference>
<dbReference type="InterPro" id="IPR011547">
    <property type="entry name" value="SLC26A/SulP_dom"/>
</dbReference>
<dbReference type="InterPro" id="IPR014710">
    <property type="entry name" value="RmlC-like_jellyroll"/>
</dbReference>
<keyword evidence="9" id="KW-1185">Reference proteome</keyword>
<feature type="transmembrane region" description="Helical" evidence="5">
    <location>
        <begin position="216"/>
        <end position="234"/>
    </location>
</feature>
<evidence type="ECO:0000256" key="2">
    <source>
        <dbReference type="ARBA" id="ARBA00022692"/>
    </source>
</evidence>
<feature type="transmembrane region" description="Helical" evidence="5">
    <location>
        <begin position="20"/>
        <end position="42"/>
    </location>
</feature>
<feature type="transmembrane region" description="Helical" evidence="5">
    <location>
        <begin position="48"/>
        <end position="71"/>
    </location>
</feature>
<dbReference type="Pfam" id="PF00916">
    <property type="entry name" value="Sulfate_transp"/>
    <property type="match status" value="1"/>
</dbReference>
<dbReference type="PANTHER" id="PTHR43310:SF1">
    <property type="entry name" value="SULFATE TRANSPORTER YBAR-RELATED"/>
    <property type="match status" value="1"/>
</dbReference>
<comment type="caution">
    <text evidence="8">The sequence shown here is derived from an EMBL/GenBank/DDBJ whole genome shotgun (WGS) entry which is preliminary data.</text>
</comment>
<reference evidence="8 9" key="1">
    <citation type="submission" date="2020-05" db="EMBL/GenBank/DDBJ databases">
        <title>Draft genome sequence of Desulfovibrio sp. strain HN2T.</title>
        <authorList>
            <person name="Ueno A."/>
            <person name="Tamazawa S."/>
            <person name="Tamamura S."/>
            <person name="Murakami T."/>
            <person name="Kiyama T."/>
            <person name="Inomata H."/>
            <person name="Amano Y."/>
            <person name="Miyakawa K."/>
            <person name="Tamaki H."/>
            <person name="Naganuma T."/>
            <person name="Kaneko K."/>
        </authorList>
    </citation>
    <scope>NUCLEOTIDE SEQUENCE [LARGE SCALE GENOMIC DNA]</scope>
    <source>
        <strain evidence="8 9">HN2</strain>
    </source>
</reference>
<feature type="transmembrane region" description="Helical" evidence="5">
    <location>
        <begin position="345"/>
        <end position="368"/>
    </location>
</feature>
<dbReference type="SUPFAM" id="SSF51206">
    <property type="entry name" value="cAMP-binding domain-like"/>
    <property type="match status" value="1"/>
</dbReference>
<dbReference type="Pfam" id="PF00027">
    <property type="entry name" value="cNMP_binding"/>
    <property type="match status" value="1"/>
</dbReference>
<evidence type="ECO:0000256" key="4">
    <source>
        <dbReference type="ARBA" id="ARBA00023136"/>
    </source>
</evidence>
<dbReference type="Gene3D" id="2.60.120.10">
    <property type="entry name" value="Jelly Rolls"/>
    <property type="match status" value="1"/>
</dbReference>
<dbReference type="PANTHER" id="PTHR43310">
    <property type="entry name" value="SULFATE TRANSPORTER YBAR-RELATED"/>
    <property type="match status" value="1"/>
</dbReference>
<dbReference type="Gene3D" id="3.30.750.24">
    <property type="entry name" value="STAS domain"/>
    <property type="match status" value="1"/>
</dbReference>
<feature type="domain" description="STAS" evidence="7">
    <location>
        <begin position="473"/>
        <end position="583"/>
    </location>
</feature>
<dbReference type="InterPro" id="IPR052706">
    <property type="entry name" value="Membrane-Transporter-like"/>
</dbReference>
<dbReference type="SMART" id="SM00100">
    <property type="entry name" value="cNMP"/>
    <property type="match status" value="1"/>
</dbReference>
<dbReference type="CDD" id="cd00038">
    <property type="entry name" value="CAP_ED"/>
    <property type="match status" value="1"/>
</dbReference>
<dbReference type="PROSITE" id="PS50801">
    <property type="entry name" value="STAS"/>
    <property type="match status" value="1"/>
</dbReference>
<dbReference type="PROSITE" id="PS00889">
    <property type="entry name" value="CNMP_BINDING_2"/>
    <property type="match status" value="1"/>
</dbReference>
<feature type="transmembrane region" description="Helical" evidence="5">
    <location>
        <begin position="405"/>
        <end position="436"/>
    </location>
</feature>
<feature type="transmembrane region" description="Helical" evidence="5">
    <location>
        <begin position="78"/>
        <end position="96"/>
    </location>
</feature>
<keyword evidence="4 5" id="KW-0472">Membrane</keyword>
<dbReference type="PROSITE" id="PS50042">
    <property type="entry name" value="CNMP_BINDING_3"/>
    <property type="match status" value="1"/>
</dbReference>
<keyword evidence="2 5" id="KW-0812">Transmembrane</keyword>
<accession>A0A7J0BJ78</accession>
<proteinExistence type="predicted"/>
<evidence type="ECO:0000313" key="8">
    <source>
        <dbReference type="EMBL" id="GFM33679.1"/>
    </source>
</evidence>
<dbReference type="EMBL" id="BLVO01000013">
    <property type="protein sequence ID" value="GFM33679.1"/>
    <property type="molecule type" value="Genomic_DNA"/>
</dbReference>
<sequence>MDINTVQRPDKRPFTYGGLVPNLLAGLEGGLLLLFFCISIAMLVHEVAPGLCAFDTVLGMALISSTVFCISMSVRSRLPVVAAGPETIVCGLLYLFGSFMQTKAAVLTPDATSATLLAGLLACTVMTAVVTHLAAFMDAGKILRYIPQPIIGGMLAMVGILLIKGAIHLSLLDPFCIKALLPAWNLETCMKWIPAAAFGLLLTLALYRTKNAFMNIVLILLATGVSHGLLRYWGFSLPAAQEMNLLMFPTQITIPWEVVSFDTLANIRWDILLEGAPYLVAITLLITLSLAQKVYSLELLMEEEVDLNKLLKNLATANTISALLGGLPGSISISRSMASGKLGKIGPMAGITAGLICGSAIFWAGPLLGYLPRFIPAGMLVFLGLSILRKWLVDSKREMTRKDDYILLVLVFAIAVAFGILAGMTAGFLFSILILASRYSKVSVIKHTFNGSTYRSRVDRGAEHLAILKSRGNAILLMRLQGFIFLGSTTPIIAAIRQRLQDENEPPLKYLIIDFSRVSGLASQVAISFTQFKNIARKSGFNLIFTNVPFEVEQLLEENGYTLNEPDGVSMSFVEMDYALEWCEDNILREAGASVLAEEKLEKMLAPTFPDPEKLPLLMPYLEKMTYSNKEYIFRQGDTAKDMFFIERGMVTIQLELGGRKTTRIKKMGPGTVVGEMGIYTQAPRSASAVAEGNCVLYRLSKATLDELQLKEPMLTSSLHRFIVNLLSQRVMDANYHVMDLLR</sequence>
<feature type="transmembrane region" description="Helical" evidence="5">
    <location>
        <begin position="276"/>
        <end position="295"/>
    </location>
</feature>
<evidence type="ECO:0000256" key="3">
    <source>
        <dbReference type="ARBA" id="ARBA00022989"/>
    </source>
</evidence>
<dbReference type="InterPro" id="IPR000595">
    <property type="entry name" value="cNMP-bd_dom"/>
</dbReference>
<organism evidence="8 9">
    <name type="scientific">Desulfovibrio subterraneus</name>
    <dbReference type="NCBI Taxonomy" id="2718620"/>
    <lineage>
        <taxon>Bacteria</taxon>
        <taxon>Pseudomonadati</taxon>
        <taxon>Thermodesulfobacteriota</taxon>
        <taxon>Desulfovibrionia</taxon>
        <taxon>Desulfovibrionales</taxon>
        <taxon>Desulfovibrionaceae</taxon>
        <taxon>Desulfovibrio</taxon>
    </lineage>
</organism>
<comment type="subcellular location">
    <subcellularLocation>
        <location evidence="1">Membrane</location>
        <topology evidence="1">Multi-pass membrane protein</topology>
    </subcellularLocation>
</comment>
<evidence type="ECO:0000256" key="1">
    <source>
        <dbReference type="ARBA" id="ARBA00004141"/>
    </source>
</evidence>
<dbReference type="Proteomes" id="UP000503840">
    <property type="component" value="Unassembled WGS sequence"/>
</dbReference>
<dbReference type="AlphaFoldDB" id="A0A7J0BJ78"/>
<keyword evidence="3 5" id="KW-1133">Transmembrane helix</keyword>
<dbReference type="Pfam" id="PF01740">
    <property type="entry name" value="STAS"/>
    <property type="match status" value="1"/>
</dbReference>
<dbReference type="CDD" id="cd07042">
    <property type="entry name" value="STAS_SulP_like_sulfate_transporter"/>
    <property type="match status" value="1"/>
</dbReference>
<feature type="transmembrane region" description="Helical" evidence="5">
    <location>
        <begin position="116"/>
        <end position="137"/>
    </location>
</feature>
<feature type="transmembrane region" description="Helical" evidence="5">
    <location>
        <begin position="374"/>
        <end position="393"/>
    </location>
</feature>
<dbReference type="InterPro" id="IPR018490">
    <property type="entry name" value="cNMP-bd_dom_sf"/>
</dbReference>
<dbReference type="InterPro" id="IPR036513">
    <property type="entry name" value="STAS_dom_sf"/>
</dbReference>
<dbReference type="RefSeq" id="WP_174405320.1">
    <property type="nucleotide sequence ID" value="NZ_BLVO01000013.1"/>
</dbReference>
<feature type="transmembrane region" description="Helical" evidence="5">
    <location>
        <begin position="192"/>
        <end position="209"/>
    </location>
</feature>
<evidence type="ECO:0000313" key="9">
    <source>
        <dbReference type="Proteomes" id="UP000503840"/>
    </source>
</evidence>
<feature type="domain" description="Cyclic nucleotide-binding" evidence="6">
    <location>
        <begin position="611"/>
        <end position="708"/>
    </location>
</feature>
<dbReference type="InterPro" id="IPR018488">
    <property type="entry name" value="cNMP-bd_CS"/>
</dbReference>
<dbReference type="SUPFAM" id="SSF52091">
    <property type="entry name" value="SpoIIaa-like"/>
    <property type="match status" value="1"/>
</dbReference>
<protein>
    <submittedName>
        <fullName evidence="8">Sulfate permease</fullName>
    </submittedName>
</protein>
<evidence type="ECO:0000259" key="6">
    <source>
        <dbReference type="PROSITE" id="PS50042"/>
    </source>
</evidence>
<gene>
    <name evidence="8" type="ORF">DSM101010T_20440</name>
</gene>
<evidence type="ECO:0000256" key="5">
    <source>
        <dbReference type="SAM" id="Phobius"/>
    </source>
</evidence>
<name>A0A7J0BJ78_9BACT</name>
<dbReference type="GO" id="GO:0016020">
    <property type="term" value="C:membrane"/>
    <property type="evidence" value="ECO:0007669"/>
    <property type="project" value="UniProtKB-SubCell"/>
</dbReference>
<evidence type="ECO:0000259" key="7">
    <source>
        <dbReference type="PROSITE" id="PS50801"/>
    </source>
</evidence>
<feature type="transmembrane region" description="Helical" evidence="5">
    <location>
        <begin position="149"/>
        <end position="172"/>
    </location>
</feature>